<proteinExistence type="predicted"/>
<evidence type="ECO:0000313" key="3">
    <source>
        <dbReference type="Proteomes" id="UP000275078"/>
    </source>
</evidence>
<evidence type="ECO:0000256" key="1">
    <source>
        <dbReference type="SAM" id="MobiDB-lite"/>
    </source>
</evidence>
<reference evidence="2 3" key="1">
    <citation type="journal article" date="2018" name="Nat. Ecol. Evol.">
        <title>Pezizomycetes genomes reveal the molecular basis of ectomycorrhizal truffle lifestyle.</title>
        <authorList>
            <person name="Murat C."/>
            <person name="Payen T."/>
            <person name="Noel B."/>
            <person name="Kuo A."/>
            <person name="Morin E."/>
            <person name="Chen J."/>
            <person name="Kohler A."/>
            <person name="Krizsan K."/>
            <person name="Balestrini R."/>
            <person name="Da Silva C."/>
            <person name="Montanini B."/>
            <person name="Hainaut M."/>
            <person name="Levati E."/>
            <person name="Barry K.W."/>
            <person name="Belfiori B."/>
            <person name="Cichocki N."/>
            <person name="Clum A."/>
            <person name="Dockter R.B."/>
            <person name="Fauchery L."/>
            <person name="Guy J."/>
            <person name="Iotti M."/>
            <person name="Le Tacon F."/>
            <person name="Lindquist E.A."/>
            <person name="Lipzen A."/>
            <person name="Malagnac F."/>
            <person name="Mello A."/>
            <person name="Molinier V."/>
            <person name="Miyauchi S."/>
            <person name="Poulain J."/>
            <person name="Riccioni C."/>
            <person name="Rubini A."/>
            <person name="Sitrit Y."/>
            <person name="Splivallo R."/>
            <person name="Traeger S."/>
            <person name="Wang M."/>
            <person name="Zifcakova L."/>
            <person name="Wipf D."/>
            <person name="Zambonelli A."/>
            <person name="Paolocci F."/>
            <person name="Nowrousian M."/>
            <person name="Ottonello S."/>
            <person name="Baldrian P."/>
            <person name="Spatafora J.W."/>
            <person name="Henrissat B."/>
            <person name="Nagy L.G."/>
            <person name="Aury J.M."/>
            <person name="Wincker P."/>
            <person name="Grigoriev I.V."/>
            <person name="Bonfante P."/>
            <person name="Martin F.M."/>
        </authorList>
    </citation>
    <scope>NUCLEOTIDE SEQUENCE [LARGE SCALE GENOMIC DNA]</scope>
    <source>
        <strain evidence="2 3">RN42</strain>
    </source>
</reference>
<sequence length="191" mass="21585">MPPNTSTLPRRPRSPSPPNLAPMRQIPRFNMTRHSADAAFPKDLPRGVGEKSRIDIILSALEVLQESERYSGFARFDMGFFKAAINVFRQQATPASQDNGFASFDMGFVKAAFNVFRQQAPPTSQVHRDEDVAFLADGMLKRELLNLVQRCREEERRLNQVVFDGREQAEARMMERPRREGACRGWAGSGG</sequence>
<protein>
    <submittedName>
        <fullName evidence="2">Uncharacterized protein</fullName>
    </submittedName>
</protein>
<organism evidence="2 3">
    <name type="scientific">Ascobolus immersus RN42</name>
    <dbReference type="NCBI Taxonomy" id="1160509"/>
    <lineage>
        <taxon>Eukaryota</taxon>
        <taxon>Fungi</taxon>
        <taxon>Dikarya</taxon>
        <taxon>Ascomycota</taxon>
        <taxon>Pezizomycotina</taxon>
        <taxon>Pezizomycetes</taxon>
        <taxon>Pezizales</taxon>
        <taxon>Ascobolaceae</taxon>
        <taxon>Ascobolus</taxon>
    </lineage>
</organism>
<dbReference type="AlphaFoldDB" id="A0A3N4I2M0"/>
<dbReference type="Proteomes" id="UP000275078">
    <property type="component" value="Unassembled WGS sequence"/>
</dbReference>
<gene>
    <name evidence="2" type="ORF">BJ508DRAFT_327449</name>
</gene>
<accession>A0A3N4I2M0</accession>
<dbReference type="EMBL" id="ML119689">
    <property type="protein sequence ID" value="RPA80343.1"/>
    <property type="molecule type" value="Genomic_DNA"/>
</dbReference>
<evidence type="ECO:0000313" key="2">
    <source>
        <dbReference type="EMBL" id="RPA80343.1"/>
    </source>
</evidence>
<feature type="region of interest" description="Disordered" evidence="1">
    <location>
        <begin position="1"/>
        <end position="24"/>
    </location>
</feature>
<name>A0A3N4I2M0_ASCIM</name>
<keyword evidence="3" id="KW-1185">Reference proteome</keyword>